<keyword evidence="2" id="KW-1185">Reference proteome</keyword>
<dbReference type="RefSeq" id="WP_163567101.1">
    <property type="nucleotide sequence ID" value="NZ_BAAANY010000038.1"/>
</dbReference>
<reference evidence="2" key="1">
    <citation type="journal article" date="2019" name="Int. J. Syst. Evol. Microbiol.">
        <title>The Global Catalogue of Microorganisms (GCM) 10K type strain sequencing project: providing services to taxonomists for standard genome sequencing and annotation.</title>
        <authorList>
            <consortium name="The Broad Institute Genomics Platform"/>
            <consortium name="The Broad Institute Genome Sequencing Center for Infectious Disease"/>
            <person name="Wu L."/>
            <person name="Ma J."/>
        </authorList>
    </citation>
    <scope>NUCLEOTIDE SEQUENCE [LARGE SCALE GENOMIC DNA]</scope>
    <source>
        <strain evidence="2">JCM 14718</strain>
    </source>
</reference>
<accession>A0ABP4UZC1</accession>
<gene>
    <name evidence="1" type="ORF">GCM10009765_72000</name>
</gene>
<dbReference type="Proteomes" id="UP001500618">
    <property type="component" value="Unassembled WGS sequence"/>
</dbReference>
<sequence>MVAKRYEVELKSAGSGSRLGVLETNIDPQDGAAVRSLLEEMVLEAKGTLNLDLSRFIMRVHTSSWGRFVDVRVSSSGETTIDGKVAPGSRTSGMRRW</sequence>
<dbReference type="EMBL" id="BAAANY010000038">
    <property type="protein sequence ID" value="GAA1712519.1"/>
    <property type="molecule type" value="Genomic_DNA"/>
</dbReference>
<evidence type="ECO:0000313" key="1">
    <source>
        <dbReference type="EMBL" id="GAA1712519.1"/>
    </source>
</evidence>
<organism evidence="1 2">
    <name type="scientific">Fodinicola feengrottensis</name>
    <dbReference type="NCBI Taxonomy" id="435914"/>
    <lineage>
        <taxon>Bacteria</taxon>
        <taxon>Bacillati</taxon>
        <taxon>Actinomycetota</taxon>
        <taxon>Actinomycetes</taxon>
        <taxon>Mycobacteriales</taxon>
        <taxon>Fodinicola</taxon>
    </lineage>
</organism>
<proteinExistence type="predicted"/>
<evidence type="ECO:0000313" key="2">
    <source>
        <dbReference type="Proteomes" id="UP001500618"/>
    </source>
</evidence>
<name>A0ABP4UZC1_9ACTN</name>
<protein>
    <submittedName>
        <fullName evidence="1">Uncharacterized protein</fullName>
    </submittedName>
</protein>
<comment type="caution">
    <text evidence="1">The sequence shown here is derived from an EMBL/GenBank/DDBJ whole genome shotgun (WGS) entry which is preliminary data.</text>
</comment>